<evidence type="ECO:0000259" key="3">
    <source>
        <dbReference type="PROSITE" id="PS50072"/>
    </source>
</evidence>
<evidence type="ECO:0000256" key="1">
    <source>
        <dbReference type="ARBA" id="ARBA00000971"/>
    </source>
</evidence>
<keyword evidence="5" id="KW-1185">Reference proteome</keyword>
<evidence type="ECO:0000313" key="4">
    <source>
        <dbReference type="EMBL" id="TPP55769.1"/>
    </source>
</evidence>
<accession>A0A504Y6K9</accession>
<dbReference type="Gene3D" id="2.40.100.10">
    <property type="entry name" value="Cyclophilin-like"/>
    <property type="match status" value="1"/>
</dbReference>
<keyword evidence="2" id="KW-0812">Transmembrane</keyword>
<feature type="transmembrane region" description="Helical" evidence="2">
    <location>
        <begin position="649"/>
        <end position="667"/>
    </location>
</feature>
<dbReference type="PANTHER" id="PTHR45625:SF2">
    <property type="entry name" value="PEPTIDYL-PROLYL CIS-TRANS ISOMERASE-LIKE 3"/>
    <property type="match status" value="1"/>
</dbReference>
<dbReference type="Pfam" id="PF22600">
    <property type="entry name" value="MTPAP-like_central"/>
    <property type="match status" value="1"/>
</dbReference>
<dbReference type="Proteomes" id="UP000316759">
    <property type="component" value="Unassembled WGS sequence"/>
</dbReference>
<feature type="domain" description="PPIase cyclophilin-type" evidence="3">
    <location>
        <begin position="585"/>
        <end position="708"/>
    </location>
</feature>
<keyword evidence="2" id="KW-0472">Membrane</keyword>
<name>A0A504Y6K9_FASGI</name>
<dbReference type="GO" id="GO:0003755">
    <property type="term" value="F:peptidyl-prolyl cis-trans isomerase activity"/>
    <property type="evidence" value="ECO:0007669"/>
    <property type="project" value="UniProtKB-EC"/>
</dbReference>
<keyword evidence="2" id="KW-1133">Transmembrane helix</keyword>
<protein>
    <submittedName>
        <fullName evidence="4">PPIase</fullName>
    </submittedName>
</protein>
<dbReference type="InterPro" id="IPR002130">
    <property type="entry name" value="Cyclophilin-type_PPIase_dom"/>
</dbReference>
<organism evidence="4 5">
    <name type="scientific">Fasciola gigantica</name>
    <name type="common">Giant liver fluke</name>
    <dbReference type="NCBI Taxonomy" id="46835"/>
    <lineage>
        <taxon>Eukaryota</taxon>
        <taxon>Metazoa</taxon>
        <taxon>Spiralia</taxon>
        <taxon>Lophotrochozoa</taxon>
        <taxon>Platyhelminthes</taxon>
        <taxon>Trematoda</taxon>
        <taxon>Digenea</taxon>
        <taxon>Plagiorchiida</taxon>
        <taxon>Echinostomata</taxon>
        <taxon>Echinostomatoidea</taxon>
        <taxon>Fasciolidae</taxon>
        <taxon>Fasciola</taxon>
    </lineage>
</organism>
<comment type="caution">
    <text evidence="4">The sequence shown here is derived from an EMBL/GenBank/DDBJ whole genome shotgun (WGS) entry which is preliminary data.</text>
</comment>
<dbReference type="EMBL" id="SUNJ01015389">
    <property type="protein sequence ID" value="TPP55769.1"/>
    <property type="molecule type" value="Genomic_DNA"/>
</dbReference>
<dbReference type="PRINTS" id="PR00153">
    <property type="entry name" value="CSAPPISMRASE"/>
</dbReference>
<dbReference type="PROSITE" id="PS50072">
    <property type="entry name" value="CSA_PPIASE_2"/>
    <property type="match status" value="1"/>
</dbReference>
<dbReference type="AlphaFoldDB" id="A0A504Y6K9"/>
<dbReference type="Pfam" id="PF00160">
    <property type="entry name" value="Pro_isomerase"/>
    <property type="match status" value="1"/>
</dbReference>
<comment type="catalytic activity">
    <reaction evidence="1">
        <text>[protein]-peptidylproline (omega=180) = [protein]-peptidylproline (omega=0)</text>
        <dbReference type="Rhea" id="RHEA:16237"/>
        <dbReference type="Rhea" id="RHEA-COMP:10747"/>
        <dbReference type="Rhea" id="RHEA-COMP:10748"/>
        <dbReference type="ChEBI" id="CHEBI:83833"/>
        <dbReference type="ChEBI" id="CHEBI:83834"/>
        <dbReference type="EC" id="5.2.1.8"/>
    </reaction>
</comment>
<dbReference type="Gene3D" id="1.10.1410.10">
    <property type="match status" value="1"/>
</dbReference>
<evidence type="ECO:0000256" key="2">
    <source>
        <dbReference type="SAM" id="Phobius"/>
    </source>
</evidence>
<dbReference type="SUPFAM" id="SSF81301">
    <property type="entry name" value="Nucleotidyltransferase"/>
    <property type="match status" value="1"/>
</dbReference>
<dbReference type="Gene3D" id="3.30.460.10">
    <property type="entry name" value="Beta Polymerase, domain 2"/>
    <property type="match status" value="1"/>
</dbReference>
<dbReference type="OrthoDB" id="271386at2759"/>
<dbReference type="STRING" id="46835.A0A504Y6K9"/>
<dbReference type="InterPro" id="IPR054708">
    <property type="entry name" value="MTPAP-like_central"/>
</dbReference>
<gene>
    <name evidence="4" type="ORF">FGIG_11941</name>
</gene>
<sequence>MVLASSLFSGRYVYKFTRGHLERFFTSEGDYVCVFTLQTEPLLSNELSSIPGGYIAHRLGGFKIGGVLYASAIGCRVRINMYENLSASLSNYASLAKRCVLLNCVPLGVPRLLALFERHCGSPKNVFYWPEKERKGVLLIEAGSTEALHHGLSHILGFVRLTAGSVGAGVGNTGPIELPPFRLCSDPSRWPAPLRKTSLNESKLFADSKLNLQCGWPSKKHITSQLMQCSSITEQASVLHNMTRLTHPEILARFIVSDSFQEVLSFIRPDTEVSIFGSAVDGLGASSSDLDLVINVSAKVSPSLSHIVPFEYRRRPYPNAEFPLVPSLLAPNANLRPRFLSLLRRLFTLLDPLGFHHAKIFPGRIPILHVPRFSLLGVGLDVSCVFKGLSEVHGTVHFHDGRTMASLMRMLALCVPEFPQCISVLKFISRRSELTRQGPSPKFTNFKLTILFVHFLQAHNYAPSFARLITLCNELANLSPENSLQMDDLISVPSIDVLLEQFFTYIPTINPSHFVLSLSAGHLIPRVTAKPLEPCSKISTPFPDSEDLNVLNDSYTDNDYLICPNPVHPCHNMLRGIDEADWALFVSTCEHWLKALRTYPQGPSPWGLLALRKQPITTSQTSAWISTGKNGQSIWKRKFKDEFHESLRVSVPLVLVTLLIFIFCLLYQHNTRGMVSMANNGPDSNGSQFFITYSKQTMLDMKYSIFAK</sequence>
<dbReference type="InterPro" id="IPR043519">
    <property type="entry name" value="NT_sf"/>
</dbReference>
<proteinExistence type="predicted"/>
<reference evidence="4 5" key="1">
    <citation type="submission" date="2019-04" db="EMBL/GenBank/DDBJ databases">
        <title>Annotation for the trematode Fasciola gigantica.</title>
        <authorList>
            <person name="Choi Y.-J."/>
        </authorList>
    </citation>
    <scope>NUCLEOTIDE SEQUENCE [LARGE SCALE GENOMIC DNA]</scope>
    <source>
        <strain evidence="4">Uganda_cow_1</strain>
    </source>
</reference>
<dbReference type="InterPro" id="IPR029000">
    <property type="entry name" value="Cyclophilin-like_dom_sf"/>
</dbReference>
<dbReference type="PANTHER" id="PTHR45625">
    <property type="entry name" value="PEPTIDYL-PROLYL CIS-TRANS ISOMERASE-RELATED"/>
    <property type="match status" value="1"/>
</dbReference>
<dbReference type="InterPro" id="IPR044666">
    <property type="entry name" value="Cyclophilin_A-like"/>
</dbReference>
<dbReference type="SUPFAM" id="SSF50891">
    <property type="entry name" value="Cyclophilin-like"/>
    <property type="match status" value="1"/>
</dbReference>
<dbReference type="SUPFAM" id="SSF81631">
    <property type="entry name" value="PAP/OAS1 substrate-binding domain"/>
    <property type="match status" value="1"/>
</dbReference>
<dbReference type="GO" id="GO:0071013">
    <property type="term" value="C:catalytic step 2 spliceosome"/>
    <property type="evidence" value="ECO:0007669"/>
    <property type="project" value="TreeGrafter"/>
</dbReference>
<evidence type="ECO:0000313" key="5">
    <source>
        <dbReference type="Proteomes" id="UP000316759"/>
    </source>
</evidence>